<evidence type="ECO:0000256" key="1">
    <source>
        <dbReference type="SAM" id="MobiDB-lite"/>
    </source>
</evidence>
<reference evidence="3 5" key="1">
    <citation type="submission" date="2024-09" db="EMBL/GenBank/DDBJ databases">
        <authorList>
            <person name="Sun Q."/>
            <person name="Mori K."/>
        </authorList>
    </citation>
    <scope>NUCLEOTIDE SEQUENCE [LARGE SCALE GENOMIC DNA]</scope>
    <source>
        <strain evidence="3 5">CCM 7609</strain>
    </source>
</reference>
<name>A0ABV5G7H0_9MICC</name>
<dbReference type="Proteomes" id="UP001589575">
    <property type="component" value="Unassembled WGS sequence"/>
</dbReference>
<organism evidence="3 5">
    <name type="scientific">Citricoccus parietis</name>
    <dbReference type="NCBI Taxonomy" id="592307"/>
    <lineage>
        <taxon>Bacteria</taxon>
        <taxon>Bacillati</taxon>
        <taxon>Actinomycetota</taxon>
        <taxon>Actinomycetes</taxon>
        <taxon>Micrococcales</taxon>
        <taxon>Micrococcaceae</taxon>
        <taxon>Citricoccus</taxon>
    </lineage>
</organism>
<evidence type="ECO:0000313" key="4">
    <source>
        <dbReference type="EMBL" id="MFB9074966.1"/>
    </source>
</evidence>
<proteinExistence type="predicted"/>
<dbReference type="EMBL" id="JBHMFI010000003">
    <property type="protein sequence ID" value="MFB9074872.1"/>
    <property type="molecule type" value="Genomic_DNA"/>
</dbReference>
<evidence type="ECO:0000313" key="2">
    <source>
        <dbReference type="EMBL" id="MFB9074272.1"/>
    </source>
</evidence>
<accession>A0ABV5G7H0</accession>
<protein>
    <submittedName>
        <fullName evidence="3">Uncharacterized protein</fullName>
    </submittedName>
</protein>
<dbReference type="EMBL" id="JBHMFI010000004">
    <property type="protein sequence ID" value="MFB9074966.1"/>
    <property type="molecule type" value="Genomic_DNA"/>
</dbReference>
<feature type="region of interest" description="Disordered" evidence="1">
    <location>
        <begin position="1"/>
        <end position="44"/>
    </location>
</feature>
<dbReference type="EMBL" id="JBHMFI010000002">
    <property type="protein sequence ID" value="MFB9074272.1"/>
    <property type="molecule type" value="Genomic_DNA"/>
</dbReference>
<evidence type="ECO:0000313" key="3">
    <source>
        <dbReference type="EMBL" id="MFB9074872.1"/>
    </source>
</evidence>
<evidence type="ECO:0000313" key="5">
    <source>
        <dbReference type="Proteomes" id="UP001589575"/>
    </source>
</evidence>
<sequence>MGIARKAVRAAGQWRISGGSSRRRCCPWRTRSPATRCSPARRPR</sequence>
<gene>
    <name evidence="2" type="ORF">ACFFX0_24980</name>
    <name evidence="3" type="ORF">ACFFX0_28275</name>
    <name evidence="4" type="ORF">ACFFX0_28775</name>
</gene>
<comment type="caution">
    <text evidence="3">The sequence shown here is derived from an EMBL/GenBank/DDBJ whole genome shotgun (WGS) entry which is preliminary data.</text>
</comment>
<keyword evidence="5" id="KW-1185">Reference proteome</keyword>